<sequence>MPDIKILNDIRLSNEEILKDYTTAYLSREVSLTGRKEVFMGKAKFGIFGDGKEVAQVAMAKAFKQGDWRSGYYRDQTFIFAIGSITVQEYFAQIYAHTDLNADPSSGGRMMNGHFGTRLLDEQGLWKDQKSVKNTASDVSSTGGQTARTIGLGYASKYYRHCHELPKDNLFSENGNEVVFHTIGNASTSEGVFLEAINASAVMQLPIIHSVWDDGYGISVPNKYQTAKESISEALAGFQKTDSEAGLEIFKVKGWDYVELCKAYASAAEIARSEHIPSLIHVDEITQPQGHSTSGSHERYKSEERLNWEKEYDCIKIMRQWILDQNIATEEDLQQIENTAKKEVKEAKNKAWKAYRNSIKVDYDEAIDVLNKLQAKSSSGAFIKPEIQKLSTKPNPLKTDIIKTCKSVLRLTRNESSAERNELNKWLKTKLEKYTDEYSSHQYSESNQSISQITPIAPAYDDNADEVDGREIINAYFHQLFANDPRVFAFGEDVGKIGDVNQGMAGLQDKFGELRIHDTGIREMTIIGEGTGAAMRGLKPIAEIQYLDYLVYALNTLTDDVACMQYRTKGGQKAPMIVRTRGHRLEGIWHSGSPMSMILGSLRGIRLLVPRNFTQAARMYNTLIASDEPAVMVECLNAYRQKEIMPSNLSEMNLELGKPEILKEGNDITIVTYGAMCRIVLDAANKLEQTGISAEVIDVQTLLPFDVHHDIIKSIQKTNRVIFADEDAPGGASAYMMQKVVEEQDAYKYLDSAPATISAKEHRPAYSTDGDYFSKPNPETIFDKAYEIISECYPDRFPELY</sequence>
<dbReference type="SUPFAM" id="SSF52922">
    <property type="entry name" value="TK C-terminal domain-like"/>
    <property type="match status" value="1"/>
</dbReference>
<dbReference type="GO" id="GO:0003863">
    <property type="term" value="F:branched-chain 2-oxo acid dehydrogenase activity"/>
    <property type="evidence" value="ECO:0007669"/>
    <property type="project" value="UniProtKB-EC"/>
</dbReference>
<dbReference type="SUPFAM" id="SSF52518">
    <property type="entry name" value="Thiamin diphosphate-binding fold (THDP-binding)"/>
    <property type="match status" value="2"/>
</dbReference>
<dbReference type="EMBL" id="JAVDQD010000004">
    <property type="protein sequence ID" value="MDR6240321.1"/>
    <property type="molecule type" value="Genomic_DNA"/>
</dbReference>
<keyword evidence="5" id="KW-0786">Thiamine pyrophosphate</keyword>
<keyword evidence="7" id="KW-0670">Pyruvate</keyword>
<dbReference type="Gene3D" id="3.40.50.970">
    <property type="match status" value="2"/>
</dbReference>
<feature type="domain" description="Transketolase-like pyrimidine-binding" evidence="6">
    <location>
        <begin position="467"/>
        <end position="641"/>
    </location>
</feature>
<dbReference type="Pfam" id="PF02780">
    <property type="entry name" value="Transketolase_C"/>
    <property type="match status" value="1"/>
</dbReference>
<evidence type="ECO:0000256" key="3">
    <source>
        <dbReference type="ARBA" id="ARBA00012277"/>
    </source>
</evidence>
<dbReference type="GO" id="GO:0007584">
    <property type="term" value="P:response to nutrient"/>
    <property type="evidence" value="ECO:0007669"/>
    <property type="project" value="TreeGrafter"/>
</dbReference>
<dbReference type="PANTHER" id="PTHR42980:SF1">
    <property type="entry name" value="2-OXOISOVALERATE DEHYDROGENASE SUBUNIT BETA, MITOCHONDRIAL"/>
    <property type="match status" value="1"/>
</dbReference>
<evidence type="ECO:0000313" key="7">
    <source>
        <dbReference type="EMBL" id="MDR6240321.1"/>
    </source>
</evidence>
<dbReference type="InterPro" id="IPR005475">
    <property type="entry name" value="Transketolase-like_Pyr-bd"/>
</dbReference>
<dbReference type="InterPro" id="IPR001017">
    <property type="entry name" value="DH_E1"/>
</dbReference>
<dbReference type="AlphaFoldDB" id="A0AAE3XLW0"/>
<evidence type="ECO:0000259" key="6">
    <source>
        <dbReference type="SMART" id="SM00861"/>
    </source>
</evidence>
<comment type="caution">
    <text evidence="7">The sequence shown here is derived from an EMBL/GenBank/DDBJ whole genome shotgun (WGS) entry which is preliminary data.</text>
</comment>
<dbReference type="Pfam" id="PF00676">
    <property type="entry name" value="E1_dh"/>
    <property type="match status" value="1"/>
</dbReference>
<proteinExistence type="predicted"/>
<comment type="function">
    <text evidence="2">E1 component of the 2-oxoglutarate dehydrogenase (OGDH) complex which catalyzes the decarboxylation of 2-oxoglutarate, the first step in the conversion of 2-oxoglutarate to succinyl-CoA and CO(2).</text>
</comment>
<reference evidence="7" key="1">
    <citation type="submission" date="2023-07" db="EMBL/GenBank/DDBJ databases">
        <title>Genomic Encyclopedia of Type Strains, Phase IV (KMG-IV): sequencing the most valuable type-strain genomes for metagenomic binning, comparative biology and taxonomic classification.</title>
        <authorList>
            <person name="Goeker M."/>
        </authorList>
    </citation>
    <scope>NUCLEOTIDE SEQUENCE</scope>
    <source>
        <strain evidence="7">DSM 26174</strain>
    </source>
</reference>
<name>A0AAE3XLW0_9BACT</name>
<evidence type="ECO:0000256" key="2">
    <source>
        <dbReference type="ARBA" id="ARBA00003906"/>
    </source>
</evidence>
<dbReference type="InterPro" id="IPR033248">
    <property type="entry name" value="Transketolase_C"/>
</dbReference>
<organism evidence="7 8">
    <name type="scientific">Aureibacter tunicatorum</name>
    <dbReference type="NCBI Taxonomy" id="866807"/>
    <lineage>
        <taxon>Bacteria</taxon>
        <taxon>Pseudomonadati</taxon>
        <taxon>Bacteroidota</taxon>
        <taxon>Cytophagia</taxon>
        <taxon>Cytophagales</taxon>
        <taxon>Persicobacteraceae</taxon>
        <taxon>Aureibacter</taxon>
    </lineage>
</organism>
<dbReference type="SMART" id="SM00861">
    <property type="entry name" value="Transket_pyr"/>
    <property type="match status" value="1"/>
</dbReference>
<accession>A0AAE3XLW0</accession>
<evidence type="ECO:0000256" key="1">
    <source>
        <dbReference type="ARBA" id="ARBA00001964"/>
    </source>
</evidence>
<dbReference type="InterPro" id="IPR029061">
    <property type="entry name" value="THDP-binding"/>
</dbReference>
<gene>
    <name evidence="7" type="ORF">HNQ88_003387</name>
</gene>
<dbReference type="CDD" id="cd02000">
    <property type="entry name" value="TPP_E1_PDC_ADC_BCADC"/>
    <property type="match status" value="1"/>
</dbReference>
<protein>
    <recommendedName>
        <fullName evidence="3">3-methyl-2-oxobutanoate dehydrogenase (2-methylpropanoyl-transferring)</fullName>
        <ecNumber evidence="3">1.2.4.4</ecNumber>
    </recommendedName>
</protein>
<dbReference type="EC" id="1.2.4.4" evidence="3"/>
<evidence type="ECO:0000313" key="8">
    <source>
        <dbReference type="Proteomes" id="UP001185092"/>
    </source>
</evidence>
<dbReference type="GO" id="GO:0009083">
    <property type="term" value="P:branched-chain amino acid catabolic process"/>
    <property type="evidence" value="ECO:0007669"/>
    <property type="project" value="TreeGrafter"/>
</dbReference>
<keyword evidence="8" id="KW-1185">Reference proteome</keyword>
<evidence type="ECO:0000256" key="5">
    <source>
        <dbReference type="ARBA" id="ARBA00023052"/>
    </source>
</evidence>
<dbReference type="Pfam" id="PF02779">
    <property type="entry name" value="Transket_pyr"/>
    <property type="match status" value="1"/>
</dbReference>
<keyword evidence="4" id="KW-0560">Oxidoreductase</keyword>
<dbReference type="RefSeq" id="WP_309940221.1">
    <property type="nucleotide sequence ID" value="NZ_AP025305.1"/>
</dbReference>
<dbReference type="PANTHER" id="PTHR42980">
    <property type="entry name" value="2-OXOISOVALERATE DEHYDROGENASE SUBUNIT BETA-RELATED"/>
    <property type="match status" value="1"/>
</dbReference>
<evidence type="ECO:0000256" key="4">
    <source>
        <dbReference type="ARBA" id="ARBA00023002"/>
    </source>
</evidence>
<dbReference type="InterPro" id="IPR009014">
    <property type="entry name" value="Transketo_C/PFOR_II"/>
</dbReference>
<dbReference type="Gene3D" id="3.40.50.920">
    <property type="match status" value="1"/>
</dbReference>
<dbReference type="Proteomes" id="UP001185092">
    <property type="component" value="Unassembled WGS sequence"/>
</dbReference>
<comment type="cofactor">
    <cofactor evidence="1">
        <name>thiamine diphosphate</name>
        <dbReference type="ChEBI" id="CHEBI:58937"/>
    </cofactor>
</comment>